<dbReference type="InterPro" id="IPR050564">
    <property type="entry name" value="F420-G6PD/mer"/>
</dbReference>
<dbReference type="Proteomes" id="UP001180754">
    <property type="component" value="Unassembled WGS sequence"/>
</dbReference>
<keyword evidence="2" id="KW-0560">Oxidoreductase</keyword>
<keyword evidence="3" id="KW-1185">Reference proteome</keyword>
<organism evidence="2 3">
    <name type="scientific">Streptomyces lonegramiae</name>
    <dbReference type="NCBI Taxonomy" id="3075524"/>
    <lineage>
        <taxon>Bacteria</taxon>
        <taxon>Bacillati</taxon>
        <taxon>Actinomycetota</taxon>
        <taxon>Actinomycetes</taxon>
        <taxon>Kitasatosporales</taxon>
        <taxon>Streptomycetaceae</taxon>
        <taxon>Streptomyces</taxon>
    </lineage>
</organism>
<comment type="caution">
    <text evidence="2">The sequence shown here is derived from an EMBL/GenBank/DDBJ whole genome shotgun (WGS) entry which is preliminary data.</text>
</comment>
<evidence type="ECO:0000313" key="3">
    <source>
        <dbReference type="Proteomes" id="UP001180754"/>
    </source>
</evidence>
<dbReference type="RefSeq" id="WP_311724585.1">
    <property type="nucleotide sequence ID" value="NZ_JAVRFD010000006.1"/>
</dbReference>
<dbReference type="PANTHER" id="PTHR43244:SF2">
    <property type="entry name" value="CONSERVED HYPOTHETICAL ALANINE AND PROLINE-RICH PROTEIN"/>
    <property type="match status" value="1"/>
</dbReference>
<accession>A0ABU2XE42</accession>
<dbReference type="EMBL" id="JAVRFD010000006">
    <property type="protein sequence ID" value="MDT0544178.1"/>
    <property type="molecule type" value="Genomic_DNA"/>
</dbReference>
<dbReference type="Pfam" id="PF00296">
    <property type="entry name" value="Bac_luciferase"/>
    <property type="match status" value="1"/>
</dbReference>
<dbReference type="InterPro" id="IPR011251">
    <property type="entry name" value="Luciferase-like_dom"/>
</dbReference>
<evidence type="ECO:0000313" key="2">
    <source>
        <dbReference type="EMBL" id="MDT0544178.1"/>
    </source>
</evidence>
<proteinExistence type="predicted"/>
<dbReference type="SUPFAM" id="SSF51679">
    <property type="entry name" value="Bacterial luciferase-like"/>
    <property type="match status" value="1"/>
</dbReference>
<name>A0ABU2XE42_9ACTN</name>
<dbReference type="GO" id="GO:0016491">
    <property type="term" value="F:oxidoreductase activity"/>
    <property type="evidence" value="ECO:0007669"/>
    <property type="project" value="UniProtKB-KW"/>
</dbReference>
<feature type="domain" description="Luciferase-like" evidence="1">
    <location>
        <begin position="12"/>
        <end position="298"/>
    </location>
</feature>
<dbReference type="InterPro" id="IPR019910">
    <property type="entry name" value="Lucif-like_OxRdtase_MSMEG_4879"/>
</dbReference>
<evidence type="ECO:0000259" key="1">
    <source>
        <dbReference type="Pfam" id="PF00296"/>
    </source>
</evidence>
<dbReference type="InterPro" id="IPR036661">
    <property type="entry name" value="Luciferase-like_sf"/>
</dbReference>
<sequence>MRIGLLLNVLGTPLDSVVAQARDIAASGLGTAWLPELGAWDALTAAAAIGPQVPGLALGTSVVPTYPRHPLTLAAQALTAQAATGNRFTLGVGVSHRHIIEGQFGHSFDRPARHLREYLSALVPLLRGESVTHEGETLKAVGAVTAPGAEPPALLVGALGPAMLKVAGELADGTVAVWAGRAALADHIVPTITRAAAHAGRPAPRVVVFKAVSVTADPEARRAEVAEQFSQVDQIPHYRAVLDRDGSAGPQDTAALGDESTVEQELRELVDAGATEFIASPVGTSEEQARTLALLAELAAS</sequence>
<protein>
    <submittedName>
        <fullName evidence="2">TIGR03564 family F420-dependent LLM class oxidoreductase</fullName>
        <ecNumber evidence="2">1.-.-.-</ecNumber>
    </submittedName>
</protein>
<dbReference type="EC" id="1.-.-.-" evidence="2"/>
<dbReference type="Gene3D" id="3.20.20.30">
    <property type="entry name" value="Luciferase-like domain"/>
    <property type="match status" value="1"/>
</dbReference>
<dbReference type="CDD" id="cd01097">
    <property type="entry name" value="Tetrahydromethanopterin_reductase"/>
    <property type="match status" value="1"/>
</dbReference>
<reference evidence="2" key="1">
    <citation type="submission" date="2024-05" db="EMBL/GenBank/DDBJ databases">
        <title>30 novel species of actinomycetes from the DSMZ collection.</title>
        <authorList>
            <person name="Nouioui I."/>
        </authorList>
    </citation>
    <scope>NUCLEOTIDE SEQUENCE</scope>
    <source>
        <strain evidence="2">DSM 41529</strain>
    </source>
</reference>
<gene>
    <name evidence="2" type="ORF">RND15_15925</name>
</gene>
<dbReference type="NCBIfam" id="TIGR03564">
    <property type="entry name" value="F420_MSMEG_4879"/>
    <property type="match status" value="1"/>
</dbReference>
<dbReference type="PANTHER" id="PTHR43244">
    <property type="match status" value="1"/>
</dbReference>